<dbReference type="SUPFAM" id="SSF53756">
    <property type="entry name" value="UDP-Glycosyltransferase/glycogen phosphorylase"/>
    <property type="match status" value="1"/>
</dbReference>
<evidence type="ECO:0000313" key="5">
    <source>
        <dbReference type="Proteomes" id="UP000242520"/>
    </source>
</evidence>
<dbReference type="PANTHER" id="PTHR45947:SF3">
    <property type="entry name" value="SULFOQUINOVOSYL TRANSFERASE SQD2"/>
    <property type="match status" value="1"/>
</dbReference>
<feature type="domain" description="Glycosyl transferase family 1" evidence="2">
    <location>
        <begin position="177"/>
        <end position="309"/>
    </location>
</feature>
<evidence type="ECO:0000256" key="1">
    <source>
        <dbReference type="SAM" id="Coils"/>
    </source>
</evidence>
<feature type="domain" description="Glycosyltransferase subfamily 4-like N-terminal" evidence="3">
    <location>
        <begin position="16"/>
        <end position="167"/>
    </location>
</feature>
<dbReference type="PANTHER" id="PTHR45947">
    <property type="entry name" value="SULFOQUINOVOSYL TRANSFERASE SQD2"/>
    <property type="match status" value="1"/>
</dbReference>
<name>A0A1M5TD39_9FIRM</name>
<organism evidence="4 5">
    <name type="scientific">Tepidibacter thalassicus DSM 15285</name>
    <dbReference type="NCBI Taxonomy" id="1123350"/>
    <lineage>
        <taxon>Bacteria</taxon>
        <taxon>Bacillati</taxon>
        <taxon>Bacillota</taxon>
        <taxon>Clostridia</taxon>
        <taxon>Peptostreptococcales</taxon>
        <taxon>Peptostreptococcaceae</taxon>
        <taxon>Tepidibacter</taxon>
    </lineage>
</organism>
<proteinExistence type="predicted"/>
<gene>
    <name evidence="4" type="ORF">SAMN02744040_02120</name>
</gene>
<feature type="coiled-coil region" evidence="1">
    <location>
        <begin position="226"/>
        <end position="253"/>
    </location>
</feature>
<keyword evidence="4" id="KW-0808">Transferase</keyword>
<dbReference type="EMBL" id="FQXH01000031">
    <property type="protein sequence ID" value="SHH48596.1"/>
    <property type="molecule type" value="Genomic_DNA"/>
</dbReference>
<dbReference type="RefSeq" id="WP_072726235.1">
    <property type="nucleotide sequence ID" value="NZ_FQXH01000031.1"/>
</dbReference>
<dbReference type="STRING" id="1123350.SAMN02744040_02120"/>
<dbReference type="AlphaFoldDB" id="A0A1M5TD39"/>
<dbReference type="InterPro" id="IPR001296">
    <property type="entry name" value="Glyco_trans_1"/>
</dbReference>
<dbReference type="GO" id="GO:0016757">
    <property type="term" value="F:glycosyltransferase activity"/>
    <property type="evidence" value="ECO:0007669"/>
    <property type="project" value="InterPro"/>
</dbReference>
<evidence type="ECO:0000313" key="4">
    <source>
        <dbReference type="EMBL" id="SHH48596.1"/>
    </source>
</evidence>
<keyword evidence="5" id="KW-1185">Reference proteome</keyword>
<dbReference type="Gene3D" id="3.40.50.2000">
    <property type="entry name" value="Glycogen Phosphorylase B"/>
    <property type="match status" value="2"/>
</dbReference>
<dbReference type="Proteomes" id="UP000242520">
    <property type="component" value="Unassembled WGS sequence"/>
</dbReference>
<reference evidence="5" key="1">
    <citation type="submission" date="2016-11" db="EMBL/GenBank/DDBJ databases">
        <authorList>
            <person name="Varghese N."/>
            <person name="Submissions S."/>
        </authorList>
    </citation>
    <scope>NUCLEOTIDE SEQUENCE [LARGE SCALE GENOMIC DNA]</scope>
    <source>
        <strain evidence="5">DSM 15285</strain>
    </source>
</reference>
<dbReference type="Pfam" id="PF13439">
    <property type="entry name" value="Glyco_transf_4"/>
    <property type="match status" value="1"/>
</dbReference>
<dbReference type="InterPro" id="IPR028098">
    <property type="entry name" value="Glyco_trans_4-like_N"/>
</dbReference>
<accession>A0A1M5TD39</accession>
<dbReference type="InterPro" id="IPR050194">
    <property type="entry name" value="Glycosyltransferase_grp1"/>
</dbReference>
<evidence type="ECO:0000259" key="2">
    <source>
        <dbReference type="Pfam" id="PF00534"/>
    </source>
</evidence>
<keyword evidence="1" id="KW-0175">Coiled coil</keyword>
<evidence type="ECO:0000259" key="3">
    <source>
        <dbReference type="Pfam" id="PF13439"/>
    </source>
</evidence>
<sequence>MKNSYNILLTLMGLEIGGAETHVIELAKGLNKRGFNVCVASNGGVYVNELVKNGITHYKVPLHNKKPFNIIKSYFLLKDIIKAENIDLVHAHARIPAFICGMLHKRMNFSFVTTAHGVFKTEFGLKYITNWGEKTIAVSEDIKKYLMDNYHICEDDIKVTINGIDTKKFSPDVDCEDIKGEFDIKDVNKKIVHISRLNKDTSDVAFQLIKITPDLVKEIDNLKVLIVGEGNMLRELKEKAEEVNKNLKKKVIIITGARTDINKFLVISDVFVGVSRAALEAMATEKPVILVGNQGYLGIFDRSKFKLAIDSNFTCRGQQKFREGVLKSDILKIIKEYSSEKIKEIQTFGRNIVEEKYSVSKMVQDNIEVYLKVLN</sequence>
<dbReference type="Pfam" id="PF00534">
    <property type="entry name" value="Glycos_transf_1"/>
    <property type="match status" value="1"/>
</dbReference>
<protein>
    <submittedName>
        <fullName evidence="4">Glycosyltransferase involved in cell wall bisynthesis</fullName>
    </submittedName>
</protein>